<evidence type="ECO:0000313" key="2">
    <source>
        <dbReference type="Proteomes" id="UP001222027"/>
    </source>
</evidence>
<dbReference type="AlphaFoldDB" id="A0AAV8PWY4"/>
<comment type="caution">
    <text evidence="1">The sequence shown here is derived from an EMBL/GenBank/DDBJ whole genome shotgun (WGS) entry which is preliminary data.</text>
</comment>
<gene>
    <name evidence="1" type="ORF">OPV22_031595</name>
</gene>
<organism evidence="1 2">
    <name type="scientific">Ensete ventricosum</name>
    <name type="common">Abyssinian banana</name>
    <name type="synonym">Musa ensete</name>
    <dbReference type="NCBI Taxonomy" id="4639"/>
    <lineage>
        <taxon>Eukaryota</taxon>
        <taxon>Viridiplantae</taxon>
        <taxon>Streptophyta</taxon>
        <taxon>Embryophyta</taxon>
        <taxon>Tracheophyta</taxon>
        <taxon>Spermatophyta</taxon>
        <taxon>Magnoliopsida</taxon>
        <taxon>Liliopsida</taxon>
        <taxon>Zingiberales</taxon>
        <taxon>Musaceae</taxon>
        <taxon>Ensete</taxon>
    </lineage>
</organism>
<name>A0AAV8PWY4_ENSVE</name>
<proteinExistence type="predicted"/>
<protein>
    <submittedName>
        <fullName evidence="1">Uncharacterized protein</fullName>
    </submittedName>
</protein>
<reference evidence="1 2" key="1">
    <citation type="submission" date="2022-12" db="EMBL/GenBank/DDBJ databases">
        <title>Chromosome-scale assembly of the Ensete ventricosum genome.</title>
        <authorList>
            <person name="Dussert Y."/>
            <person name="Stocks J."/>
            <person name="Wendawek A."/>
            <person name="Woldeyes F."/>
            <person name="Nichols R.A."/>
            <person name="Borrell J.S."/>
        </authorList>
    </citation>
    <scope>NUCLEOTIDE SEQUENCE [LARGE SCALE GENOMIC DNA]</scope>
    <source>
        <strain evidence="2">cv. Maze</strain>
        <tissue evidence="1">Seeds</tissue>
    </source>
</reference>
<keyword evidence="2" id="KW-1185">Reference proteome</keyword>
<evidence type="ECO:0000313" key="1">
    <source>
        <dbReference type="EMBL" id="KAJ8458669.1"/>
    </source>
</evidence>
<dbReference type="EMBL" id="JAQQAF010000009">
    <property type="protein sequence ID" value="KAJ8458669.1"/>
    <property type="molecule type" value="Genomic_DNA"/>
</dbReference>
<dbReference type="Proteomes" id="UP001222027">
    <property type="component" value="Unassembled WGS sequence"/>
</dbReference>
<sequence>MQVKATACDDVLTIDFEAYDLFLFLQIEPPLHQLLLLPVSPLEILPAVNSVSAVGSNPRYLGEEKA</sequence>
<accession>A0AAV8PWY4</accession>